<dbReference type="OrthoDB" id="4822551at2"/>
<reference evidence="4" key="1">
    <citation type="submission" date="2018-12" db="EMBL/GenBank/DDBJ databases">
        <title>Genome sequence of Peanibacillus sp.</title>
        <authorList>
            <person name="Subramani G."/>
            <person name="Srinivasan S."/>
            <person name="Kim M.K."/>
        </authorList>
    </citation>
    <scope>NUCLEOTIDE SEQUENCE [LARGE SCALE GENOMIC DNA]</scope>
    <source>
        <strain evidence="4">18JY67-1</strain>
    </source>
</reference>
<proteinExistence type="predicted"/>
<dbReference type="InterPro" id="IPR006976">
    <property type="entry name" value="VanZ-like"/>
</dbReference>
<feature type="domain" description="VanZ-like" evidence="2">
    <location>
        <begin position="16"/>
        <end position="153"/>
    </location>
</feature>
<evidence type="ECO:0000256" key="1">
    <source>
        <dbReference type="SAM" id="Phobius"/>
    </source>
</evidence>
<keyword evidence="1" id="KW-1133">Transmembrane helix</keyword>
<keyword evidence="1" id="KW-0812">Transmembrane</keyword>
<dbReference type="KEGG" id="palb:EJC50_23990"/>
<keyword evidence="4" id="KW-1185">Reference proteome</keyword>
<dbReference type="RefSeq" id="WP_126018092.1">
    <property type="nucleotide sequence ID" value="NZ_CP034437.1"/>
</dbReference>
<evidence type="ECO:0000313" key="3">
    <source>
        <dbReference type="EMBL" id="AZN42404.1"/>
    </source>
</evidence>
<dbReference type="Pfam" id="PF04892">
    <property type="entry name" value="VanZ"/>
    <property type="match status" value="1"/>
</dbReference>
<feature type="transmembrane region" description="Helical" evidence="1">
    <location>
        <begin position="103"/>
        <end position="121"/>
    </location>
</feature>
<dbReference type="PANTHER" id="PTHR36834">
    <property type="entry name" value="MEMBRANE PROTEIN-RELATED"/>
    <property type="match status" value="1"/>
</dbReference>
<feature type="transmembrane region" description="Helical" evidence="1">
    <location>
        <begin position="76"/>
        <end position="96"/>
    </location>
</feature>
<dbReference type="InterPro" id="IPR053150">
    <property type="entry name" value="Teicoplanin_resist-assoc"/>
</dbReference>
<dbReference type="EMBL" id="CP034437">
    <property type="protein sequence ID" value="AZN42404.1"/>
    <property type="molecule type" value="Genomic_DNA"/>
</dbReference>
<sequence length="175" mass="19443">MSKERVILLRVLLGAYVYLLMKIILFKGGGIDIAFLRQQFEMSLYDPMHVAMRMKQGNLIPFHEIRRTLDDMTDKGLLNLVGNISIFLPFGVLTGFLNSQKRLTVLTVVALSFALSSALEISQAVFSIGQFDVDDIILNTYGGLVGCILYGLFTSILGLFTYRAAKQLTPPGQNC</sequence>
<accession>A0A3S9A9M2</accession>
<dbReference type="PANTHER" id="PTHR36834:SF1">
    <property type="entry name" value="INTEGRAL MEMBRANE PROTEIN"/>
    <property type="match status" value="1"/>
</dbReference>
<protein>
    <submittedName>
        <fullName evidence="3">VanZ family protein</fullName>
    </submittedName>
</protein>
<organism evidence="3 4">
    <name type="scientific">Paenibacillus albus</name>
    <dbReference type="NCBI Taxonomy" id="2495582"/>
    <lineage>
        <taxon>Bacteria</taxon>
        <taxon>Bacillati</taxon>
        <taxon>Bacillota</taxon>
        <taxon>Bacilli</taxon>
        <taxon>Bacillales</taxon>
        <taxon>Paenibacillaceae</taxon>
        <taxon>Paenibacillus</taxon>
    </lineage>
</organism>
<name>A0A3S9A9M2_9BACL</name>
<gene>
    <name evidence="3" type="ORF">EJC50_23990</name>
</gene>
<evidence type="ECO:0000313" key="4">
    <source>
        <dbReference type="Proteomes" id="UP000272528"/>
    </source>
</evidence>
<dbReference type="AlphaFoldDB" id="A0A3S9A9M2"/>
<dbReference type="Proteomes" id="UP000272528">
    <property type="component" value="Chromosome"/>
</dbReference>
<keyword evidence="1" id="KW-0472">Membrane</keyword>
<evidence type="ECO:0000259" key="2">
    <source>
        <dbReference type="Pfam" id="PF04892"/>
    </source>
</evidence>
<feature type="transmembrane region" description="Helical" evidence="1">
    <location>
        <begin position="141"/>
        <end position="162"/>
    </location>
</feature>
<feature type="transmembrane region" description="Helical" evidence="1">
    <location>
        <begin position="7"/>
        <end position="26"/>
    </location>
</feature>